<sequence>MRVVADTGPLHYLVLVGAIDVVPALFSGVTVPTEVRAELMHLAAPEPVRRWAATPPAWLTIAAGPASDDPHLARLDAGEAAAITLALSLRAELVLMDDRAGVAAARARGLDVIGTVGVLDRAATRRLIDIAAVVARLKATNFRIRPAVLDALVAGHRGGDGP</sequence>
<gene>
    <name evidence="1" type="ORF">ENY07_08190</name>
</gene>
<dbReference type="Pfam" id="PF11848">
    <property type="entry name" value="DUF3368"/>
    <property type="match status" value="1"/>
</dbReference>
<protein>
    <submittedName>
        <fullName evidence="1">DUF3368 domain-containing protein</fullName>
    </submittedName>
</protein>
<accession>A0A8J4M6J6</accession>
<dbReference type="EMBL" id="DTQM01000162">
    <property type="protein sequence ID" value="HGC43183.1"/>
    <property type="molecule type" value="Genomic_DNA"/>
</dbReference>
<dbReference type="AlphaFoldDB" id="A0A8J4M6J6"/>
<comment type="caution">
    <text evidence="1">The sequence shown here is derived from an EMBL/GenBank/DDBJ whole genome shotgun (WGS) entry which is preliminary data.</text>
</comment>
<dbReference type="InterPro" id="IPR021799">
    <property type="entry name" value="PIN-like_prokaryotic"/>
</dbReference>
<organism evidence="1">
    <name type="scientific">Acidicaldus sp</name>
    <dbReference type="NCBI Taxonomy" id="1872105"/>
    <lineage>
        <taxon>Bacteria</taxon>
        <taxon>Pseudomonadati</taxon>
        <taxon>Pseudomonadota</taxon>
        <taxon>Alphaproteobacteria</taxon>
        <taxon>Acetobacterales</taxon>
        <taxon>Acetobacteraceae</taxon>
        <taxon>Acidicaldus</taxon>
    </lineage>
</organism>
<evidence type="ECO:0000313" key="1">
    <source>
        <dbReference type="EMBL" id="HGC43183.1"/>
    </source>
</evidence>
<reference evidence="1" key="1">
    <citation type="journal article" date="2020" name="mSystems">
        <title>Genome- and Community-Level Interaction Insights into Carbon Utilization and Element Cycling Functions of Hydrothermarchaeota in Hydrothermal Sediment.</title>
        <authorList>
            <person name="Zhou Z."/>
            <person name="Liu Y."/>
            <person name="Xu W."/>
            <person name="Pan J."/>
            <person name="Luo Z.H."/>
            <person name="Li M."/>
        </authorList>
    </citation>
    <scope>NUCLEOTIDE SEQUENCE</scope>
    <source>
        <strain evidence="1">SpSt-997</strain>
    </source>
</reference>
<proteinExistence type="predicted"/>
<dbReference type="PANTHER" id="PTHR39550">
    <property type="entry name" value="SLL0658 PROTEIN"/>
    <property type="match status" value="1"/>
</dbReference>
<name>A0A8J4M6J6_9PROT</name>
<dbReference type="PANTHER" id="PTHR39550:SF1">
    <property type="entry name" value="SLL0658 PROTEIN"/>
    <property type="match status" value="1"/>
</dbReference>